<evidence type="ECO:0000259" key="12">
    <source>
        <dbReference type="Pfam" id="PF00561"/>
    </source>
</evidence>
<comment type="catalytic activity">
    <reaction evidence="5">
        <text>a 1,2-diacyl-sn-glycerol + H2O = a 2-acylglycerol + a fatty acid + H(+)</text>
        <dbReference type="Rhea" id="RHEA:33275"/>
        <dbReference type="ChEBI" id="CHEBI:15377"/>
        <dbReference type="ChEBI" id="CHEBI:15378"/>
        <dbReference type="ChEBI" id="CHEBI:17389"/>
        <dbReference type="ChEBI" id="CHEBI:17815"/>
        <dbReference type="ChEBI" id="CHEBI:28868"/>
        <dbReference type="EC" id="3.1.1.116"/>
    </reaction>
</comment>
<comment type="catalytic activity">
    <reaction evidence="10">
        <text>1-octadecanoyl-2-(9Z-octadecenoyl)-sn-glycerol + H2O = 2-(9Z-octadecenoyl)-glycerol + octadecanoate + H(+)</text>
        <dbReference type="Rhea" id="RHEA:77103"/>
        <dbReference type="ChEBI" id="CHEBI:15377"/>
        <dbReference type="ChEBI" id="CHEBI:15378"/>
        <dbReference type="ChEBI" id="CHEBI:25629"/>
        <dbReference type="ChEBI" id="CHEBI:73990"/>
        <dbReference type="ChEBI" id="CHEBI:75468"/>
    </reaction>
</comment>
<dbReference type="Gene3D" id="3.40.50.1820">
    <property type="entry name" value="alpha/beta hydrolase"/>
    <property type="match status" value="1"/>
</dbReference>
<evidence type="ECO:0000256" key="5">
    <source>
        <dbReference type="ARBA" id="ARBA00043667"/>
    </source>
</evidence>
<keyword evidence="14" id="KW-1185">Reference proteome</keyword>
<dbReference type="GO" id="GO:0052689">
    <property type="term" value="F:carboxylic ester hydrolase activity"/>
    <property type="evidence" value="ECO:0007669"/>
    <property type="project" value="TreeGrafter"/>
</dbReference>
<keyword evidence="2" id="KW-0378">Hydrolase</keyword>
<dbReference type="EMBL" id="JARGEI010000022">
    <property type="protein sequence ID" value="KAJ8711370.1"/>
    <property type="molecule type" value="Genomic_DNA"/>
</dbReference>
<gene>
    <name evidence="13" type="ORF">PYW07_008612</name>
</gene>
<dbReference type="Pfam" id="PF00561">
    <property type="entry name" value="Abhydrolase_1"/>
    <property type="match status" value="1"/>
</dbReference>
<dbReference type="GO" id="GO:0005739">
    <property type="term" value="C:mitochondrion"/>
    <property type="evidence" value="ECO:0007669"/>
    <property type="project" value="TreeGrafter"/>
</dbReference>
<comment type="catalytic activity">
    <reaction evidence="9">
        <text>1,2-didecanoylglycerol + H2O = decanoylglycerol + decanoate + H(+)</text>
        <dbReference type="Rhea" id="RHEA:48596"/>
        <dbReference type="ChEBI" id="CHEBI:11152"/>
        <dbReference type="ChEBI" id="CHEBI:15377"/>
        <dbReference type="ChEBI" id="CHEBI:15378"/>
        <dbReference type="ChEBI" id="CHEBI:27689"/>
        <dbReference type="ChEBI" id="CHEBI:90605"/>
    </reaction>
</comment>
<dbReference type="EC" id="3.1.1.116" evidence="3"/>
<evidence type="ECO:0000256" key="10">
    <source>
        <dbReference type="ARBA" id="ARBA00048513"/>
    </source>
</evidence>
<accession>A0AAD7YD30</accession>
<evidence type="ECO:0000313" key="14">
    <source>
        <dbReference type="Proteomes" id="UP001231518"/>
    </source>
</evidence>
<dbReference type="PANTHER" id="PTHR46118">
    <property type="entry name" value="PROTEIN ABHD11"/>
    <property type="match status" value="1"/>
</dbReference>
<organism evidence="13 14">
    <name type="scientific">Mythimna separata</name>
    <name type="common">Oriental armyworm</name>
    <name type="synonym">Pseudaletia separata</name>
    <dbReference type="NCBI Taxonomy" id="271217"/>
    <lineage>
        <taxon>Eukaryota</taxon>
        <taxon>Metazoa</taxon>
        <taxon>Ecdysozoa</taxon>
        <taxon>Arthropoda</taxon>
        <taxon>Hexapoda</taxon>
        <taxon>Insecta</taxon>
        <taxon>Pterygota</taxon>
        <taxon>Neoptera</taxon>
        <taxon>Endopterygota</taxon>
        <taxon>Lepidoptera</taxon>
        <taxon>Glossata</taxon>
        <taxon>Ditrysia</taxon>
        <taxon>Noctuoidea</taxon>
        <taxon>Noctuidae</taxon>
        <taxon>Noctuinae</taxon>
        <taxon>Hadenini</taxon>
        <taxon>Mythimna</taxon>
    </lineage>
</organism>
<comment type="catalytic activity">
    <reaction evidence="8">
        <text>1-octadecanoyl-2-(4Z,7Z,10Z,13Z,16Z,19Z-docosahexaenoyl)-sn-glycerol + H2O = 2-(4Z,7Z,10Z,13Z,16Z,19Z-docosahexaenoyl)-glycerol + octadecanoate + H(+)</text>
        <dbReference type="Rhea" id="RHEA:77107"/>
        <dbReference type="ChEBI" id="CHEBI:15377"/>
        <dbReference type="ChEBI" id="CHEBI:15378"/>
        <dbReference type="ChEBI" id="CHEBI:25629"/>
        <dbReference type="ChEBI" id="CHEBI:77129"/>
        <dbReference type="ChEBI" id="CHEBI:186738"/>
    </reaction>
</comment>
<evidence type="ECO:0000256" key="1">
    <source>
        <dbReference type="ARBA" id="ARBA00008645"/>
    </source>
</evidence>
<dbReference type="Proteomes" id="UP001231518">
    <property type="component" value="Chromosome 21"/>
</dbReference>
<dbReference type="AlphaFoldDB" id="A0AAD7YD30"/>
<dbReference type="SUPFAM" id="SSF53474">
    <property type="entry name" value="alpha/beta-Hydrolases"/>
    <property type="match status" value="1"/>
</dbReference>
<name>A0AAD7YD30_MYTSE</name>
<comment type="caution">
    <text evidence="13">The sequence shown here is derived from an EMBL/GenBank/DDBJ whole genome shotgun (WGS) entry which is preliminary data.</text>
</comment>
<evidence type="ECO:0000256" key="3">
    <source>
        <dbReference type="ARBA" id="ARBA00026104"/>
    </source>
</evidence>
<protein>
    <recommendedName>
        <fullName evidence="7">sn-1-specific diacylglycerol lipase ABHD11</fullName>
        <ecNumber evidence="3">3.1.1.116</ecNumber>
    </recommendedName>
    <alternativeName>
        <fullName evidence="4">Alpha/beta hydrolase domain-containing protein 11</fullName>
    </alternativeName>
</protein>
<dbReference type="PANTHER" id="PTHR46118:SF4">
    <property type="entry name" value="PROTEIN ABHD11"/>
    <property type="match status" value="1"/>
</dbReference>
<dbReference type="InterPro" id="IPR029058">
    <property type="entry name" value="AB_hydrolase_fold"/>
</dbReference>
<proteinExistence type="inferred from homology"/>
<evidence type="ECO:0000256" key="2">
    <source>
        <dbReference type="ARBA" id="ARBA00022801"/>
    </source>
</evidence>
<comment type="catalytic activity">
    <reaction evidence="6">
        <text>a 1,3-diacyl-sn-glycerol + H2O = a 1-acyl-sn-glycerol + a fatty acid + H(+)</text>
        <dbReference type="Rhea" id="RHEA:38503"/>
        <dbReference type="ChEBI" id="CHEBI:15377"/>
        <dbReference type="ChEBI" id="CHEBI:15378"/>
        <dbReference type="ChEBI" id="CHEBI:28868"/>
        <dbReference type="ChEBI" id="CHEBI:64683"/>
        <dbReference type="ChEBI" id="CHEBI:77272"/>
    </reaction>
</comment>
<evidence type="ECO:0000256" key="4">
    <source>
        <dbReference type="ARBA" id="ARBA00042703"/>
    </source>
</evidence>
<sequence>MPILVLHDCLGTKQNWDSICKRLSAQCKKTVIAVDARNHGDSPHCDSHDYKALANDLSNLISHFVLDNCILIGHSMGGRTAMVTALQQPSKVASLVVVDTSPVSTSSYMEITLPKIIEVLMSVDFNVKGMKLDEAREKARNAMKSYDLFETEAEREAVLMNIEKLPDRSIGWKYNLPVLKSEIDKIAKFPDMGKKTYSGPTLFLAGKLSYCVPTNDFAGIQKIFPEARLLYIDGVKHNIHFEDPDGLLQAVQTFFENNSLIKPETIT</sequence>
<evidence type="ECO:0000256" key="8">
    <source>
        <dbReference type="ARBA" id="ARBA00048283"/>
    </source>
</evidence>
<dbReference type="InterPro" id="IPR000073">
    <property type="entry name" value="AB_hydrolase_1"/>
</dbReference>
<dbReference type="PRINTS" id="PR00111">
    <property type="entry name" value="ABHYDROLASE"/>
</dbReference>
<evidence type="ECO:0000256" key="7">
    <source>
        <dbReference type="ARBA" id="ARBA00044064"/>
    </source>
</evidence>
<comment type="similarity">
    <text evidence="1">Belongs to the AB hydrolase superfamily.</text>
</comment>
<evidence type="ECO:0000313" key="13">
    <source>
        <dbReference type="EMBL" id="KAJ8711370.1"/>
    </source>
</evidence>
<comment type="catalytic activity">
    <reaction evidence="11">
        <text>1-octadecanoyl-2-(5Z,8Z,11Z,14Z-eicosatetraenoyl)-sn-glycerol + H2O = 2-(5Z,8Z,11Z,14Z-eicosatetraenoyl)-glycerol + octadecanoate + H(+)</text>
        <dbReference type="Rhea" id="RHEA:38507"/>
        <dbReference type="ChEBI" id="CHEBI:15377"/>
        <dbReference type="ChEBI" id="CHEBI:15378"/>
        <dbReference type="ChEBI" id="CHEBI:25629"/>
        <dbReference type="ChEBI" id="CHEBI:52392"/>
        <dbReference type="ChEBI" id="CHEBI:75728"/>
    </reaction>
</comment>
<reference evidence="13" key="1">
    <citation type="submission" date="2023-03" db="EMBL/GenBank/DDBJ databases">
        <title>Chromosome-level genomes of two armyworms, Mythimna separata and Mythimna loreyi, provide insights into the biosynthesis and reception of sex pheromones.</title>
        <authorList>
            <person name="Zhao H."/>
        </authorList>
    </citation>
    <scope>NUCLEOTIDE SEQUENCE</scope>
    <source>
        <strain evidence="13">BeijingLab</strain>
        <tissue evidence="13">Pupa</tissue>
    </source>
</reference>
<evidence type="ECO:0000256" key="9">
    <source>
        <dbReference type="ARBA" id="ARBA00048504"/>
    </source>
</evidence>
<evidence type="ECO:0000256" key="6">
    <source>
        <dbReference type="ARBA" id="ARBA00043742"/>
    </source>
</evidence>
<feature type="domain" description="AB hydrolase-1" evidence="12">
    <location>
        <begin position="2"/>
        <end position="106"/>
    </location>
</feature>
<evidence type="ECO:0000256" key="11">
    <source>
        <dbReference type="ARBA" id="ARBA00048919"/>
    </source>
</evidence>